<evidence type="ECO:0000313" key="3">
    <source>
        <dbReference type="Proteomes" id="UP000191931"/>
    </source>
</evidence>
<evidence type="ECO:0000313" key="2">
    <source>
        <dbReference type="EMBL" id="SLM30837.1"/>
    </source>
</evidence>
<feature type="region of interest" description="Disordered" evidence="1">
    <location>
        <begin position="1"/>
        <end position="42"/>
    </location>
</feature>
<evidence type="ECO:0000256" key="1">
    <source>
        <dbReference type="SAM" id="MobiDB-lite"/>
    </source>
</evidence>
<dbReference type="AlphaFoldDB" id="A0A1W1HEB7"/>
<dbReference type="STRING" id="1246637.MTBBW1_250008"/>
<protein>
    <submittedName>
        <fullName evidence="2">Uncharacterized protein</fullName>
    </submittedName>
</protein>
<organism evidence="2 3">
    <name type="scientific">Desulfamplus magnetovallimortis</name>
    <dbReference type="NCBI Taxonomy" id="1246637"/>
    <lineage>
        <taxon>Bacteria</taxon>
        <taxon>Pseudomonadati</taxon>
        <taxon>Thermodesulfobacteriota</taxon>
        <taxon>Desulfobacteria</taxon>
        <taxon>Desulfobacterales</taxon>
        <taxon>Desulfobacteraceae</taxon>
        <taxon>Desulfamplus</taxon>
    </lineage>
</organism>
<reference evidence="2 3" key="1">
    <citation type="submission" date="2017-03" db="EMBL/GenBank/DDBJ databases">
        <authorList>
            <person name="Afonso C.L."/>
            <person name="Miller P.J."/>
            <person name="Scott M.A."/>
            <person name="Spackman E."/>
            <person name="Goraichik I."/>
            <person name="Dimitrov K.M."/>
            <person name="Suarez D.L."/>
            <person name="Swayne D.E."/>
        </authorList>
    </citation>
    <scope>NUCLEOTIDE SEQUENCE [LARGE SCALE GENOMIC DNA]</scope>
    <source>
        <strain evidence="2">PRJEB14757</strain>
    </source>
</reference>
<feature type="compositionally biased region" description="Basic and acidic residues" evidence="1">
    <location>
        <begin position="13"/>
        <end position="25"/>
    </location>
</feature>
<dbReference type="AntiFam" id="ANF00011">
    <property type="entry name" value="tRNA translation"/>
</dbReference>
<dbReference type="Proteomes" id="UP000191931">
    <property type="component" value="Unassembled WGS sequence"/>
</dbReference>
<keyword evidence="3" id="KW-1185">Reference proteome</keyword>
<proteinExistence type="predicted"/>
<name>A0A1W1HEB7_9BACT</name>
<sequence length="42" mass="5063">MVDQGKFRKSGRKREMWSGKRDLNPRLRPWQGRTLPLSYSRS</sequence>
<dbReference type="EMBL" id="FWEV01000168">
    <property type="protein sequence ID" value="SLM30837.1"/>
    <property type="molecule type" value="Genomic_DNA"/>
</dbReference>
<gene>
    <name evidence="2" type="ORF">MTBBW1_250008</name>
</gene>
<accession>A0A1W1HEB7</accession>